<organism evidence="1">
    <name type="scientific">Solanum chacoense</name>
    <name type="common">Chaco potato</name>
    <dbReference type="NCBI Taxonomy" id="4108"/>
    <lineage>
        <taxon>Eukaryota</taxon>
        <taxon>Viridiplantae</taxon>
        <taxon>Streptophyta</taxon>
        <taxon>Embryophyta</taxon>
        <taxon>Tracheophyta</taxon>
        <taxon>Spermatophyta</taxon>
        <taxon>Magnoliopsida</taxon>
        <taxon>eudicotyledons</taxon>
        <taxon>Gunneridae</taxon>
        <taxon>Pentapetalae</taxon>
        <taxon>asterids</taxon>
        <taxon>lamiids</taxon>
        <taxon>Solanales</taxon>
        <taxon>Solanaceae</taxon>
        <taxon>Solanoideae</taxon>
        <taxon>Solaneae</taxon>
        <taxon>Solanum</taxon>
    </lineage>
</organism>
<reference evidence="1" key="1">
    <citation type="submission" date="2015-12" db="EMBL/GenBank/DDBJ databases">
        <title>Gene expression during late stages of embryo sac development: a critical building block for successful pollen-pistil interactions.</title>
        <authorList>
            <person name="Liu Y."/>
            <person name="Joly V."/>
            <person name="Sabar M."/>
            <person name="Matton D.P."/>
        </authorList>
    </citation>
    <scope>NUCLEOTIDE SEQUENCE</scope>
</reference>
<dbReference type="EMBL" id="GEDG01015215">
    <property type="protein sequence ID" value="JAP23677.1"/>
    <property type="molecule type" value="Transcribed_RNA"/>
</dbReference>
<sequence>MVITNKKWCLIHSQEKNTFTTVGDTDTFSRCYYMHTFTMFNSYSLANSSQDNGCIRASIYCSICQRC</sequence>
<accession>A0A0V0HTQ7</accession>
<name>A0A0V0HTQ7_SOLCH</name>
<protein>
    <submittedName>
        <fullName evidence="1">Putative ovule protein</fullName>
    </submittedName>
</protein>
<proteinExistence type="predicted"/>
<evidence type="ECO:0000313" key="1">
    <source>
        <dbReference type="EMBL" id="JAP23677.1"/>
    </source>
</evidence>
<dbReference type="AlphaFoldDB" id="A0A0V0HTQ7"/>